<dbReference type="RefSeq" id="WP_344899362.1">
    <property type="nucleotide sequence ID" value="NZ_BAABAS010000015.1"/>
</dbReference>
<protein>
    <recommendedName>
        <fullName evidence="4">Secreted protein</fullName>
    </recommendedName>
</protein>
<sequence>MRAKILAGLTVAAALAAGPAAPALAAHAPKADACEAQLREDGAIVGNPNEPDHWGPWAAVVWDVRCTEARHLKVKIDYVYGRSVVSETDVEAGGEWRALDFTPSPDGKGENGYIRITANDQVVAEEAFTWD</sequence>
<organism evidence="2 3">
    <name type="scientific">Actinomadura meridiana</name>
    <dbReference type="NCBI Taxonomy" id="559626"/>
    <lineage>
        <taxon>Bacteria</taxon>
        <taxon>Bacillati</taxon>
        <taxon>Actinomycetota</taxon>
        <taxon>Actinomycetes</taxon>
        <taxon>Streptosporangiales</taxon>
        <taxon>Thermomonosporaceae</taxon>
        <taxon>Actinomadura</taxon>
    </lineage>
</organism>
<evidence type="ECO:0000313" key="2">
    <source>
        <dbReference type="EMBL" id="GAA4235551.1"/>
    </source>
</evidence>
<keyword evidence="1" id="KW-0732">Signal</keyword>
<evidence type="ECO:0000256" key="1">
    <source>
        <dbReference type="SAM" id="SignalP"/>
    </source>
</evidence>
<evidence type="ECO:0008006" key="4">
    <source>
        <dbReference type="Google" id="ProtNLM"/>
    </source>
</evidence>
<gene>
    <name evidence="2" type="ORF">GCM10022254_43030</name>
</gene>
<proteinExistence type="predicted"/>
<reference evidence="3" key="1">
    <citation type="journal article" date="2019" name="Int. J. Syst. Evol. Microbiol.">
        <title>The Global Catalogue of Microorganisms (GCM) 10K type strain sequencing project: providing services to taxonomists for standard genome sequencing and annotation.</title>
        <authorList>
            <consortium name="The Broad Institute Genomics Platform"/>
            <consortium name="The Broad Institute Genome Sequencing Center for Infectious Disease"/>
            <person name="Wu L."/>
            <person name="Ma J."/>
        </authorList>
    </citation>
    <scope>NUCLEOTIDE SEQUENCE [LARGE SCALE GENOMIC DNA]</scope>
    <source>
        <strain evidence="3">JCM 17440</strain>
    </source>
</reference>
<name>A0ABP8C929_9ACTN</name>
<evidence type="ECO:0000313" key="3">
    <source>
        <dbReference type="Proteomes" id="UP001501710"/>
    </source>
</evidence>
<dbReference type="EMBL" id="BAABAS010000015">
    <property type="protein sequence ID" value="GAA4235551.1"/>
    <property type="molecule type" value="Genomic_DNA"/>
</dbReference>
<accession>A0ABP8C929</accession>
<comment type="caution">
    <text evidence="2">The sequence shown here is derived from an EMBL/GenBank/DDBJ whole genome shotgun (WGS) entry which is preliminary data.</text>
</comment>
<keyword evidence="3" id="KW-1185">Reference proteome</keyword>
<feature type="chain" id="PRO_5045125313" description="Secreted protein" evidence="1">
    <location>
        <begin position="26"/>
        <end position="131"/>
    </location>
</feature>
<feature type="signal peptide" evidence="1">
    <location>
        <begin position="1"/>
        <end position="25"/>
    </location>
</feature>
<dbReference type="Proteomes" id="UP001501710">
    <property type="component" value="Unassembled WGS sequence"/>
</dbReference>